<sequence>MSGNGAWYGGDDQQPAASRTPSYLQDEPFGDEPTAEQPLVPRPVVPQPRTAGDDGLPAPRHPAEAGTTPGTIPGTIPGTTAGNGAGSGAGNGTDLPPPFPASMYSADGDVADPPPPYPMPSYPDSPDPGSPYPASSAAYPASSEPHPVPVDPQPGEDPPTASIPKIGAHSVQLSTIELTTDPADPDAQLNAATEAAPAPRNRRDLSAGIAIALVILMVLCIGVAGSSLQVFTQASETFETGTCVAPDKDGRFPYRQVDCTDPAYTHLVVGVVDHDTLRPCRGVPGASTLFSTNATVVCLGVKGVDGSRSINVVRDGDCVNVDGDRALLIDCRDASAKFQVIKRLTAVPEGTSGPCDGVEGLVDTYQWNWTSSDPVDRSDKSIDVVLCLGPSQSVRDAEEAARAAQSTCRFLTDAEVSAAVSAATSKTYTVSERVDDGTHCHYQFSKATETVRVGFFSGAKLNPERGSENFTIDGLRAAWDPGRGDRSLGVEVPAGTIYIKVTLAGVGDTTSRKLAIEAFKSARSRIR</sequence>
<dbReference type="Proteomes" id="UP000635606">
    <property type="component" value="Unassembled WGS sequence"/>
</dbReference>
<feature type="compositionally biased region" description="Low complexity" evidence="1">
    <location>
        <begin position="132"/>
        <end position="143"/>
    </location>
</feature>
<organism evidence="3 4">
    <name type="scientific">Virgisporangium ochraceum</name>
    <dbReference type="NCBI Taxonomy" id="65505"/>
    <lineage>
        <taxon>Bacteria</taxon>
        <taxon>Bacillati</taxon>
        <taxon>Actinomycetota</taxon>
        <taxon>Actinomycetes</taxon>
        <taxon>Micromonosporales</taxon>
        <taxon>Micromonosporaceae</taxon>
        <taxon>Virgisporangium</taxon>
    </lineage>
</organism>
<evidence type="ECO:0000313" key="4">
    <source>
        <dbReference type="Proteomes" id="UP000635606"/>
    </source>
</evidence>
<gene>
    <name evidence="3" type="ORF">Voc01_000040</name>
</gene>
<keyword evidence="2" id="KW-0472">Membrane</keyword>
<keyword evidence="2" id="KW-0812">Transmembrane</keyword>
<comment type="caution">
    <text evidence="3">The sequence shown here is derived from an EMBL/GenBank/DDBJ whole genome shotgun (WGS) entry which is preliminary data.</text>
</comment>
<accession>A0A8J3ZJ84</accession>
<feature type="transmembrane region" description="Helical" evidence="2">
    <location>
        <begin position="205"/>
        <end position="225"/>
    </location>
</feature>
<name>A0A8J3ZJ84_9ACTN</name>
<dbReference type="EMBL" id="BOPH01000001">
    <property type="protein sequence ID" value="GIJ65087.1"/>
    <property type="molecule type" value="Genomic_DNA"/>
</dbReference>
<feature type="compositionally biased region" description="Pro residues" evidence="1">
    <location>
        <begin position="146"/>
        <end position="157"/>
    </location>
</feature>
<feature type="compositionally biased region" description="Low complexity" evidence="1">
    <location>
        <begin position="64"/>
        <end position="80"/>
    </location>
</feature>
<evidence type="ECO:0000256" key="1">
    <source>
        <dbReference type="SAM" id="MobiDB-lite"/>
    </source>
</evidence>
<keyword evidence="2" id="KW-1133">Transmembrane helix</keyword>
<dbReference type="AlphaFoldDB" id="A0A8J3ZJ84"/>
<evidence type="ECO:0000313" key="3">
    <source>
        <dbReference type="EMBL" id="GIJ65087.1"/>
    </source>
</evidence>
<feature type="compositionally biased region" description="Gly residues" evidence="1">
    <location>
        <begin position="81"/>
        <end position="91"/>
    </location>
</feature>
<keyword evidence="4" id="KW-1185">Reference proteome</keyword>
<dbReference type="RefSeq" id="WP_203925105.1">
    <property type="nucleotide sequence ID" value="NZ_BOPH01000001.1"/>
</dbReference>
<reference evidence="3" key="1">
    <citation type="submission" date="2021-01" db="EMBL/GenBank/DDBJ databases">
        <title>Whole genome shotgun sequence of Virgisporangium ochraceum NBRC 16418.</title>
        <authorList>
            <person name="Komaki H."/>
            <person name="Tamura T."/>
        </authorList>
    </citation>
    <scope>NUCLEOTIDE SEQUENCE</scope>
    <source>
        <strain evidence="3">NBRC 16418</strain>
    </source>
</reference>
<feature type="compositionally biased region" description="Pro residues" evidence="1">
    <location>
        <begin position="112"/>
        <end position="131"/>
    </location>
</feature>
<feature type="region of interest" description="Disordered" evidence="1">
    <location>
        <begin position="1"/>
        <end position="164"/>
    </location>
</feature>
<evidence type="ECO:0000256" key="2">
    <source>
        <dbReference type="SAM" id="Phobius"/>
    </source>
</evidence>
<proteinExistence type="predicted"/>
<protein>
    <submittedName>
        <fullName evidence="3">Uncharacterized protein</fullName>
    </submittedName>
</protein>